<keyword evidence="1" id="KW-1134">Transmembrane beta strand</keyword>
<dbReference type="Gene3D" id="2.60.40.1120">
    <property type="entry name" value="Carboxypeptidase-like, regulatory domain"/>
    <property type="match status" value="1"/>
</dbReference>
<dbReference type="InterPro" id="IPR008969">
    <property type="entry name" value="CarboxyPept-like_regulatory"/>
</dbReference>
<dbReference type="Proteomes" id="UP001597546">
    <property type="component" value="Unassembled WGS sequence"/>
</dbReference>
<dbReference type="Pfam" id="PF07715">
    <property type="entry name" value="Plug"/>
    <property type="match status" value="1"/>
</dbReference>
<keyword evidence="5" id="KW-1185">Reference proteome</keyword>
<proteinExistence type="inferred from homology"/>
<reference evidence="5" key="1">
    <citation type="journal article" date="2019" name="Int. J. Syst. Evol. Microbiol.">
        <title>The Global Catalogue of Microorganisms (GCM) 10K type strain sequencing project: providing services to taxonomists for standard genome sequencing and annotation.</title>
        <authorList>
            <consortium name="The Broad Institute Genomics Platform"/>
            <consortium name="The Broad Institute Genome Sequencing Center for Infectious Disease"/>
            <person name="Wu L."/>
            <person name="Ma J."/>
        </authorList>
    </citation>
    <scope>NUCLEOTIDE SEQUENCE [LARGE SCALE GENOMIC DNA]</scope>
    <source>
        <strain evidence="5">KCTC 42456</strain>
    </source>
</reference>
<evidence type="ECO:0000313" key="5">
    <source>
        <dbReference type="Proteomes" id="UP001597546"/>
    </source>
</evidence>
<comment type="caution">
    <text evidence="4">The sequence shown here is derived from an EMBL/GenBank/DDBJ whole genome shotgun (WGS) entry which is preliminary data.</text>
</comment>
<dbReference type="InterPro" id="IPR037066">
    <property type="entry name" value="Plug_dom_sf"/>
</dbReference>
<dbReference type="Gene3D" id="2.170.130.10">
    <property type="entry name" value="TonB-dependent receptor, plug domain"/>
    <property type="match status" value="1"/>
</dbReference>
<dbReference type="PROSITE" id="PS52016">
    <property type="entry name" value="TONB_DEPENDENT_REC_3"/>
    <property type="match status" value="1"/>
</dbReference>
<name>A0ABW5TUH3_9SPHI</name>
<dbReference type="RefSeq" id="WP_379040194.1">
    <property type="nucleotide sequence ID" value="NZ_JBHSKW010000001.1"/>
</dbReference>
<keyword evidence="1" id="KW-0812">Transmembrane</keyword>
<dbReference type="SUPFAM" id="SSF49464">
    <property type="entry name" value="Carboxypeptidase regulatory domain-like"/>
    <property type="match status" value="1"/>
</dbReference>
<evidence type="ECO:0000313" key="4">
    <source>
        <dbReference type="EMBL" id="MFD2732509.1"/>
    </source>
</evidence>
<dbReference type="NCBIfam" id="TIGR04057">
    <property type="entry name" value="SusC_RagA_signa"/>
    <property type="match status" value="1"/>
</dbReference>
<sequence length="1169" mass="130957">MKLTVMLLTVVFLQTATAGFAQKVNLDIKKTAVEDVLYQLTKQTGYSFIADADLLKKLNPVTINVRGASLETVLRKMFSSGRFEIMFNESETVVIKERVFPPIDVKGRVLDESGNPLPGVSVTRKGTNSGTLTDINGNFLLSNVASDGVLVFSFMGMKSQEVSLNGRTQIAITLLAQTINMDELVVVGYGQQKKESVVGAISTINSKELVQSPVANISNALAGRLSGLVAVQESGKPGSDESALYIRGVGTYTGENSPLIMVDGIARDTYNDIDANEIETISILKDASATAVYGVRGANGVILITTKRGKLGAPKVSASVQTAISEFTNMPNFVNSYDFATLLNERSYQTYWINHANDADIVTWSDFVKKRDNNWINESSVYYSPEDLKYYQNANTPTLANGQPNPYYDPYFHPDQNWTDQIFRQFAPQTQVNANLTGGTESLKYFLSLGYLTQGGLFKTDYMTFSDEMDFKKDRYNLRGNFDFDVNKNFRISVDMGTQFITINGMDNDNYTWEKRILWSSPLASAGLVDGKFVLPFNNQNPALNPLYSVANDNNFNTTNNSILNSSIRLSHKLDFITKGLSANGRAAYDSYFSSRTGGSFKPLLYGLRENPNGDKLDPLFVQLNEVTPAQRWNDWYNGKWRKIYGELSLNYARDFGKHGVSGLVLYNMEKKYDPDLSYNLPHAYLGVVGRVTYNYNNRYFAEYNMGYNGSENFPEGKRFGFLPAYSAGWIPSNEAFFPKNDYVTYLKIRGSVGKVGNDRININGSQNAARYLYLPDTWSYNGGYTFGTLNDRNYVQGANESVIGNPNVTWETATKSNIGLELHLLKDKISIIYDHFNEHRKDILSYKGTIPGIVQATLPPYNLGEVKNWGNELEVSYRDSYNKFNYWIKGNASNTKNEIIFRDEAIIPGLEYQAQTGNPINQPLILQADGLYTSWADLYQIDGNGNPILASPIPALNKNGESYVNESGKTVYQKDLGYSGVALQPGEVKLIDVNEDGVINEKDRTRTGYSDIPRFAYGISFGFEFKGFDFSTLLQGVSGVSRYAMSDGNAHFNKQQSLFDVDKNRFTLERYNNGERIDFPIAAYNQAAARSTYFQKNTDYLRLKNLEVGYTIQKSFLKRVGIQSARIYVNGNNLYTWSPNSLWGEPENLGYIGYPITRTYNMGVNINF</sequence>
<keyword evidence="1" id="KW-0813">Transport</keyword>
<dbReference type="EMBL" id="JBHULV010000044">
    <property type="protein sequence ID" value="MFD2732509.1"/>
    <property type="molecule type" value="Genomic_DNA"/>
</dbReference>
<dbReference type="Pfam" id="PF13715">
    <property type="entry name" value="CarbopepD_reg_2"/>
    <property type="match status" value="1"/>
</dbReference>
<feature type="chain" id="PRO_5046480345" evidence="2">
    <location>
        <begin position="22"/>
        <end position="1169"/>
    </location>
</feature>
<dbReference type="InterPro" id="IPR039426">
    <property type="entry name" value="TonB-dep_rcpt-like"/>
</dbReference>
<gene>
    <name evidence="4" type="ORF">ACFSSE_12430</name>
</gene>
<protein>
    <submittedName>
        <fullName evidence="4">SusC/RagA family TonB-linked outer membrane protein</fullName>
    </submittedName>
</protein>
<dbReference type="NCBIfam" id="TIGR04056">
    <property type="entry name" value="OMP_RagA_SusC"/>
    <property type="match status" value="1"/>
</dbReference>
<dbReference type="InterPro" id="IPR023997">
    <property type="entry name" value="TonB-dep_OMP_SusC/RagA_CS"/>
</dbReference>
<evidence type="ECO:0000256" key="1">
    <source>
        <dbReference type="PROSITE-ProRule" id="PRU01360"/>
    </source>
</evidence>
<dbReference type="SUPFAM" id="SSF56935">
    <property type="entry name" value="Porins"/>
    <property type="match status" value="1"/>
</dbReference>
<keyword evidence="1" id="KW-0998">Cell outer membrane</keyword>
<keyword evidence="1" id="KW-0472">Membrane</keyword>
<feature type="domain" description="TonB-dependent receptor plug" evidence="3">
    <location>
        <begin position="194"/>
        <end position="301"/>
    </location>
</feature>
<keyword evidence="2" id="KW-0732">Signal</keyword>
<dbReference type="InterPro" id="IPR023996">
    <property type="entry name" value="TonB-dep_OMP_SusC/RagA"/>
</dbReference>
<accession>A0ABW5TUH3</accession>
<comment type="subcellular location">
    <subcellularLocation>
        <location evidence="1">Cell outer membrane</location>
        <topology evidence="1">Multi-pass membrane protein</topology>
    </subcellularLocation>
</comment>
<evidence type="ECO:0000256" key="2">
    <source>
        <dbReference type="SAM" id="SignalP"/>
    </source>
</evidence>
<evidence type="ECO:0000259" key="3">
    <source>
        <dbReference type="Pfam" id="PF07715"/>
    </source>
</evidence>
<dbReference type="InterPro" id="IPR012910">
    <property type="entry name" value="Plug_dom"/>
</dbReference>
<feature type="signal peptide" evidence="2">
    <location>
        <begin position="1"/>
        <end position="21"/>
    </location>
</feature>
<comment type="similarity">
    <text evidence="1">Belongs to the TonB-dependent receptor family.</text>
</comment>
<organism evidence="4 5">
    <name type="scientific">Pedobacter alpinus</name>
    <dbReference type="NCBI Taxonomy" id="1590643"/>
    <lineage>
        <taxon>Bacteria</taxon>
        <taxon>Pseudomonadati</taxon>
        <taxon>Bacteroidota</taxon>
        <taxon>Sphingobacteriia</taxon>
        <taxon>Sphingobacteriales</taxon>
        <taxon>Sphingobacteriaceae</taxon>
        <taxon>Pedobacter</taxon>
    </lineage>
</organism>